<organism evidence="1 2">
    <name type="scientific">Hypoxylon rubiginosum</name>
    <dbReference type="NCBI Taxonomy" id="110542"/>
    <lineage>
        <taxon>Eukaryota</taxon>
        <taxon>Fungi</taxon>
        <taxon>Dikarya</taxon>
        <taxon>Ascomycota</taxon>
        <taxon>Pezizomycotina</taxon>
        <taxon>Sordariomycetes</taxon>
        <taxon>Xylariomycetidae</taxon>
        <taxon>Xylariales</taxon>
        <taxon>Hypoxylaceae</taxon>
        <taxon>Hypoxylon</taxon>
    </lineage>
</organism>
<comment type="caution">
    <text evidence="1">The sequence shown here is derived from an EMBL/GenBank/DDBJ whole genome shotgun (WGS) entry which is preliminary data.</text>
</comment>
<gene>
    <name evidence="1" type="ORF">F4821DRAFT_278355</name>
</gene>
<proteinExistence type="predicted"/>
<reference evidence="1 2" key="1">
    <citation type="journal article" date="2022" name="New Phytol.">
        <title>Ecological generalism drives hyperdiversity of secondary metabolite gene clusters in xylarialean endophytes.</title>
        <authorList>
            <person name="Franco M.E.E."/>
            <person name="Wisecaver J.H."/>
            <person name="Arnold A.E."/>
            <person name="Ju Y.M."/>
            <person name="Slot J.C."/>
            <person name="Ahrendt S."/>
            <person name="Moore L.P."/>
            <person name="Eastman K.E."/>
            <person name="Scott K."/>
            <person name="Konkel Z."/>
            <person name="Mondo S.J."/>
            <person name="Kuo A."/>
            <person name="Hayes R.D."/>
            <person name="Haridas S."/>
            <person name="Andreopoulos B."/>
            <person name="Riley R."/>
            <person name="LaButti K."/>
            <person name="Pangilinan J."/>
            <person name="Lipzen A."/>
            <person name="Amirebrahimi M."/>
            <person name="Yan J."/>
            <person name="Adam C."/>
            <person name="Keymanesh K."/>
            <person name="Ng V."/>
            <person name="Louie K."/>
            <person name="Northen T."/>
            <person name="Drula E."/>
            <person name="Henrissat B."/>
            <person name="Hsieh H.M."/>
            <person name="Youens-Clark K."/>
            <person name="Lutzoni F."/>
            <person name="Miadlikowska J."/>
            <person name="Eastwood D.C."/>
            <person name="Hamelin R.C."/>
            <person name="Grigoriev I.V."/>
            <person name="U'Ren J.M."/>
        </authorList>
    </citation>
    <scope>NUCLEOTIDE SEQUENCE [LARGE SCALE GENOMIC DNA]</scope>
    <source>
        <strain evidence="1 2">ER1909</strain>
    </source>
</reference>
<evidence type="ECO:0000313" key="1">
    <source>
        <dbReference type="EMBL" id="KAI6086887.1"/>
    </source>
</evidence>
<dbReference type="Proteomes" id="UP001497680">
    <property type="component" value="Unassembled WGS sequence"/>
</dbReference>
<sequence>MLQSTPDLEDAPKNGPSPNEDRVFKPSASHRNHGRISPNDISSTNIIETLVKRWRSLASSYERASGIPSNNLGPFEGGAEQRVLSPEADWAEAAGALGAVAKAAVDARVRYEVATVERLRFGQDDMCTGVGTTDEGTFEAQRVVLGSSTYTPWLLPDSTSERPILHAGGRLKAAASMRLETSYLGTVGKKVIS</sequence>
<keyword evidence="2" id="KW-1185">Reference proteome</keyword>
<dbReference type="EMBL" id="MU394312">
    <property type="protein sequence ID" value="KAI6086887.1"/>
    <property type="molecule type" value="Genomic_DNA"/>
</dbReference>
<name>A0ACC0D2F3_9PEZI</name>
<protein>
    <submittedName>
        <fullName evidence="1">Uncharacterized protein</fullName>
    </submittedName>
</protein>
<accession>A0ACC0D2F3</accession>
<evidence type="ECO:0000313" key="2">
    <source>
        <dbReference type="Proteomes" id="UP001497680"/>
    </source>
</evidence>